<reference evidence="3" key="1">
    <citation type="submission" date="2021-03" db="EMBL/GenBank/DDBJ databases">
        <authorList>
            <person name="Tagirdzhanova G."/>
        </authorList>
    </citation>
    <scope>NUCLEOTIDE SEQUENCE</scope>
</reference>
<evidence type="ECO:0000313" key="3">
    <source>
        <dbReference type="EMBL" id="CAF9937260.1"/>
    </source>
</evidence>
<evidence type="ECO:0000256" key="2">
    <source>
        <dbReference type="SAM" id="MobiDB-lite"/>
    </source>
</evidence>
<dbReference type="InterPro" id="IPR007991">
    <property type="entry name" value="RNA_pol_I_trans_ini_fac_RRN3"/>
</dbReference>
<gene>
    <name evidence="3" type="ORF">ALECFALPRED_007156</name>
</gene>
<feature type="region of interest" description="Disordered" evidence="2">
    <location>
        <begin position="304"/>
        <end position="341"/>
    </location>
</feature>
<dbReference type="GO" id="GO:0001181">
    <property type="term" value="F:RNA polymerase I general transcription initiation factor activity"/>
    <property type="evidence" value="ECO:0007669"/>
    <property type="project" value="InterPro"/>
</dbReference>
<evidence type="ECO:0008006" key="5">
    <source>
        <dbReference type="Google" id="ProtNLM"/>
    </source>
</evidence>
<dbReference type="OrthoDB" id="26970at2759"/>
<feature type="compositionally biased region" description="Acidic residues" evidence="2">
    <location>
        <begin position="647"/>
        <end position="680"/>
    </location>
</feature>
<dbReference type="Pfam" id="PF05327">
    <property type="entry name" value="RRN3"/>
    <property type="match status" value="1"/>
</dbReference>
<comment type="similarity">
    <text evidence="1">Belongs to the RRN3 family.</text>
</comment>
<feature type="compositionally biased region" description="Acidic residues" evidence="2">
    <location>
        <begin position="318"/>
        <end position="341"/>
    </location>
</feature>
<sequence length="680" mass="76615">MSTIRRPVGPVAAATPKPLIRRPALVRKRKDDDDEEAPPSSPGKKARVTFDSDVEVRVVSAWEKAPLLIQEEVRRAFTKRAVGDDSGYDKLKDIYGEKKPNEEDLGPSTMKNYTIALLANVSALNKSNSDLVHAVLGSNWLGRTEDYVALYVRLLANLVSAQGVFLADVVRMLVNNLTAGKTHSLGTLKAFPNSLPVPPSNGGIEDLPRVTRLTIYDRAHRALQYLLQLIPSASRILSSTMTNAFPHQTDSRRSHVIYVQNLLRLVEYSPELRGEVLALITERLVKVDVQVQVDLEDLAEDVGEDLVDQIPPARPDLMDDIEEPDLSDREEDSDEDEDDEEAQRAKEITKNVEKMDAILDILFSHYEQSFTGPSIEEQDGSFNILLSQFITTILPTHRSRHTQFLLFHFAQQSSDYVDTFVGTCVQITFDKGQPAIVRQASAAYLASFVARGMHVPSNIVRDVFDYISGELARLRREYEPDCRGPDMRRYSSFYVLVQALLYIFCFRWRDLESAPDDDFEEDDLATPSGQEHQWKSGVKEALSQNVFSKLNPLKVCSTAIVTEFARIANHLSIVYVYHLLETNRRVRVLQSAGTGYGQPNRETALSARRDESYQHLDAYFPFDPYHLPKSKRWLEGDYREWSGIPGLDDEQASESDSDDEEGAECEVEEGTETDETGGSF</sequence>
<dbReference type="GO" id="GO:0005634">
    <property type="term" value="C:nucleus"/>
    <property type="evidence" value="ECO:0007669"/>
    <property type="project" value="TreeGrafter"/>
</dbReference>
<comment type="caution">
    <text evidence="3">The sequence shown here is derived from an EMBL/GenBank/DDBJ whole genome shotgun (WGS) entry which is preliminary data.</text>
</comment>
<organism evidence="3 4">
    <name type="scientific">Alectoria fallacina</name>
    <dbReference type="NCBI Taxonomy" id="1903189"/>
    <lineage>
        <taxon>Eukaryota</taxon>
        <taxon>Fungi</taxon>
        <taxon>Dikarya</taxon>
        <taxon>Ascomycota</taxon>
        <taxon>Pezizomycotina</taxon>
        <taxon>Lecanoromycetes</taxon>
        <taxon>OSLEUM clade</taxon>
        <taxon>Lecanoromycetidae</taxon>
        <taxon>Lecanorales</taxon>
        <taxon>Lecanorineae</taxon>
        <taxon>Parmeliaceae</taxon>
        <taxon>Alectoria</taxon>
    </lineage>
</organism>
<accession>A0A8H3G7H1</accession>
<dbReference type="PANTHER" id="PTHR12790:SF0">
    <property type="entry name" value="RNA POLYMERASE I-SPECIFIC TRANSCRIPTION INITIATION FACTOR RRN3-RELATED"/>
    <property type="match status" value="1"/>
</dbReference>
<dbReference type="PANTHER" id="PTHR12790">
    <property type="entry name" value="TRANSCRIPTION INITIATION FACTOR IA RRN3"/>
    <property type="match status" value="1"/>
</dbReference>
<evidence type="ECO:0000256" key="1">
    <source>
        <dbReference type="ARBA" id="ARBA00010098"/>
    </source>
</evidence>
<name>A0A8H3G7H1_9LECA</name>
<dbReference type="GO" id="GO:0001042">
    <property type="term" value="F:RNA polymerase I core binding"/>
    <property type="evidence" value="ECO:0007669"/>
    <property type="project" value="TreeGrafter"/>
</dbReference>
<feature type="region of interest" description="Disordered" evidence="2">
    <location>
        <begin position="644"/>
        <end position="680"/>
    </location>
</feature>
<feature type="region of interest" description="Disordered" evidence="2">
    <location>
        <begin position="1"/>
        <end position="48"/>
    </location>
</feature>
<keyword evidence="4" id="KW-1185">Reference proteome</keyword>
<dbReference type="Proteomes" id="UP000664203">
    <property type="component" value="Unassembled WGS sequence"/>
</dbReference>
<dbReference type="EMBL" id="CAJPDR010000464">
    <property type="protein sequence ID" value="CAF9937260.1"/>
    <property type="molecule type" value="Genomic_DNA"/>
</dbReference>
<dbReference type="GO" id="GO:0006361">
    <property type="term" value="P:transcription initiation at RNA polymerase I promoter"/>
    <property type="evidence" value="ECO:0007669"/>
    <property type="project" value="InterPro"/>
</dbReference>
<evidence type="ECO:0000313" key="4">
    <source>
        <dbReference type="Proteomes" id="UP000664203"/>
    </source>
</evidence>
<protein>
    <recommendedName>
        <fullName evidence="5">RNA polymerase I-specific transcription initiation factor RRN3</fullName>
    </recommendedName>
</protein>
<dbReference type="AlphaFoldDB" id="A0A8H3G7H1"/>
<proteinExistence type="inferred from homology"/>